<dbReference type="Proteomes" id="UP000299102">
    <property type="component" value="Unassembled WGS sequence"/>
</dbReference>
<keyword evidence="1" id="KW-0732">Signal</keyword>
<dbReference type="EMBL" id="BGZK01000042">
    <property type="protein sequence ID" value="GBP10760.1"/>
    <property type="molecule type" value="Genomic_DNA"/>
</dbReference>
<name>A0A4C1TB14_EUMVA</name>
<organism evidence="2 3">
    <name type="scientific">Eumeta variegata</name>
    <name type="common">Bagworm moth</name>
    <name type="synonym">Eumeta japonica</name>
    <dbReference type="NCBI Taxonomy" id="151549"/>
    <lineage>
        <taxon>Eukaryota</taxon>
        <taxon>Metazoa</taxon>
        <taxon>Ecdysozoa</taxon>
        <taxon>Arthropoda</taxon>
        <taxon>Hexapoda</taxon>
        <taxon>Insecta</taxon>
        <taxon>Pterygota</taxon>
        <taxon>Neoptera</taxon>
        <taxon>Endopterygota</taxon>
        <taxon>Lepidoptera</taxon>
        <taxon>Glossata</taxon>
        <taxon>Ditrysia</taxon>
        <taxon>Tineoidea</taxon>
        <taxon>Psychidae</taxon>
        <taxon>Oiketicinae</taxon>
        <taxon>Eumeta</taxon>
    </lineage>
</organism>
<comment type="caution">
    <text evidence="2">The sequence shown here is derived from an EMBL/GenBank/DDBJ whole genome shotgun (WGS) entry which is preliminary data.</text>
</comment>
<feature type="chain" id="PRO_5020035565" description="Secreted protein" evidence="1">
    <location>
        <begin position="24"/>
        <end position="121"/>
    </location>
</feature>
<gene>
    <name evidence="2" type="ORF">EVAR_6313_1</name>
</gene>
<evidence type="ECO:0000313" key="2">
    <source>
        <dbReference type="EMBL" id="GBP10760.1"/>
    </source>
</evidence>
<proteinExistence type="predicted"/>
<feature type="signal peptide" evidence="1">
    <location>
        <begin position="1"/>
        <end position="23"/>
    </location>
</feature>
<protein>
    <recommendedName>
        <fullName evidence="4">Secreted protein</fullName>
    </recommendedName>
</protein>
<accession>A0A4C1TB14</accession>
<dbReference type="AlphaFoldDB" id="A0A4C1TB14"/>
<evidence type="ECO:0000313" key="3">
    <source>
        <dbReference type="Proteomes" id="UP000299102"/>
    </source>
</evidence>
<sequence>MVGLSNTVPSCLIALALTRANEAAVCSTAVRAVCGALRHATLIGHHCFTLSLRPLAQRGGGTLTNVVALARGRPAEPEPGPSEELGVDLLPRWSLSKRPVRERRRVGQNIKIFSTAFKHKI</sequence>
<keyword evidence="3" id="KW-1185">Reference proteome</keyword>
<reference evidence="2 3" key="1">
    <citation type="journal article" date="2019" name="Commun. Biol.">
        <title>The bagworm genome reveals a unique fibroin gene that provides high tensile strength.</title>
        <authorList>
            <person name="Kono N."/>
            <person name="Nakamura H."/>
            <person name="Ohtoshi R."/>
            <person name="Tomita M."/>
            <person name="Numata K."/>
            <person name="Arakawa K."/>
        </authorList>
    </citation>
    <scope>NUCLEOTIDE SEQUENCE [LARGE SCALE GENOMIC DNA]</scope>
</reference>
<evidence type="ECO:0000256" key="1">
    <source>
        <dbReference type="SAM" id="SignalP"/>
    </source>
</evidence>
<evidence type="ECO:0008006" key="4">
    <source>
        <dbReference type="Google" id="ProtNLM"/>
    </source>
</evidence>